<sequence length="125" mass="13275">MLTHFDTGGSSPARVFSPVSRSHPLLRSRCHPIRRSCSHLLHLSRQHIPIGTFHDSLLYSQVRHLISSVHVSGAGRGGCRPPPPPRPWYPAAGHQQRESGAGGAGAAGGLRGSGRESHGTGIPMV</sequence>
<evidence type="ECO:0000313" key="3">
    <source>
        <dbReference type="Proteomes" id="UP000823388"/>
    </source>
</evidence>
<evidence type="ECO:0000313" key="2">
    <source>
        <dbReference type="EMBL" id="KAG2550930.1"/>
    </source>
</evidence>
<proteinExistence type="predicted"/>
<dbReference type="Proteomes" id="UP000823388">
    <property type="component" value="Chromosome 9K"/>
</dbReference>
<accession>A0A8T0NNF5</accession>
<keyword evidence="3" id="KW-1185">Reference proteome</keyword>
<comment type="caution">
    <text evidence="2">The sequence shown here is derived from an EMBL/GenBank/DDBJ whole genome shotgun (WGS) entry which is preliminary data.</text>
</comment>
<name>A0A8T0NNF5_PANVG</name>
<feature type="region of interest" description="Disordered" evidence="1">
    <location>
        <begin position="72"/>
        <end position="125"/>
    </location>
</feature>
<dbReference type="AlphaFoldDB" id="A0A8T0NNF5"/>
<reference evidence="2" key="1">
    <citation type="submission" date="2020-05" db="EMBL/GenBank/DDBJ databases">
        <title>WGS assembly of Panicum virgatum.</title>
        <authorList>
            <person name="Lovell J.T."/>
            <person name="Jenkins J."/>
            <person name="Shu S."/>
            <person name="Juenger T.E."/>
            <person name="Schmutz J."/>
        </authorList>
    </citation>
    <scope>NUCLEOTIDE SEQUENCE</scope>
    <source>
        <strain evidence="2">AP13</strain>
    </source>
</reference>
<organism evidence="2 3">
    <name type="scientific">Panicum virgatum</name>
    <name type="common">Blackwell switchgrass</name>
    <dbReference type="NCBI Taxonomy" id="38727"/>
    <lineage>
        <taxon>Eukaryota</taxon>
        <taxon>Viridiplantae</taxon>
        <taxon>Streptophyta</taxon>
        <taxon>Embryophyta</taxon>
        <taxon>Tracheophyta</taxon>
        <taxon>Spermatophyta</taxon>
        <taxon>Magnoliopsida</taxon>
        <taxon>Liliopsida</taxon>
        <taxon>Poales</taxon>
        <taxon>Poaceae</taxon>
        <taxon>PACMAD clade</taxon>
        <taxon>Panicoideae</taxon>
        <taxon>Panicodae</taxon>
        <taxon>Paniceae</taxon>
        <taxon>Panicinae</taxon>
        <taxon>Panicum</taxon>
        <taxon>Panicum sect. Hiantes</taxon>
    </lineage>
</organism>
<evidence type="ECO:0000256" key="1">
    <source>
        <dbReference type="SAM" id="MobiDB-lite"/>
    </source>
</evidence>
<feature type="compositionally biased region" description="Gly residues" evidence="1">
    <location>
        <begin position="100"/>
        <end position="112"/>
    </location>
</feature>
<protein>
    <submittedName>
        <fullName evidence="2">Uncharacterized protein</fullName>
    </submittedName>
</protein>
<dbReference type="EMBL" id="CM029053">
    <property type="protein sequence ID" value="KAG2550930.1"/>
    <property type="molecule type" value="Genomic_DNA"/>
</dbReference>
<gene>
    <name evidence="2" type="ORF">PVAP13_9KG307071</name>
</gene>